<name>A0A9Q1BK75_HOLLE</name>
<gene>
    <name evidence="1" type="ORF">HOLleu_30294</name>
</gene>
<proteinExistence type="predicted"/>
<evidence type="ECO:0000313" key="1">
    <source>
        <dbReference type="EMBL" id="KAJ8028142.1"/>
    </source>
</evidence>
<dbReference type="OrthoDB" id="5956379at2759"/>
<evidence type="ECO:0000313" key="2">
    <source>
        <dbReference type="Proteomes" id="UP001152320"/>
    </source>
</evidence>
<dbReference type="Gene3D" id="3.40.50.150">
    <property type="entry name" value="Vaccinia Virus protein VP39"/>
    <property type="match status" value="1"/>
</dbReference>
<dbReference type="AlphaFoldDB" id="A0A9Q1BK75"/>
<comment type="caution">
    <text evidence="1">The sequence shown here is derived from an EMBL/GenBank/DDBJ whole genome shotgun (WGS) entry which is preliminary data.</text>
</comment>
<dbReference type="SUPFAM" id="SSF53335">
    <property type="entry name" value="S-adenosyl-L-methionine-dependent methyltransferases"/>
    <property type="match status" value="1"/>
</dbReference>
<keyword evidence="2" id="KW-1185">Reference proteome</keyword>
<protein>
    <submittedName>
        <fullName evidence="1">Carnosine N-methyltransferase 2</fullName>
    </submittedName>
</protein>
<sequence>MLKAASTMSLTSMDVSFLPRLDPLSKFYPERLAAFNAKANEYEKIFDWISDRFDEEITSQLVTTELGDGNKTLRVLGIGSGDGIVEVKMLKQLKEKFPLIECIVVEPGIEHIARYKELVDEQKDALKGVTFDWRQETIQEFCKANADASKKFHFVSAIHSCYYIARQDLDFYLKAIYGWTKGKILIMIGPGKTGAFADLKENYLDRHIHPKDLLTRAAF</sequence>
<organism evidence="1 2">
    <name type="scientific">Holothuria leucospilota</name>
    <name type="common">Black long sea cucumber</name>
    <name type="synonym">Mertensiothuria leucospilota</name>
    <dbReference type="NCBI Taxonomy" id="206669"/>
    <lineage>
        <taxon>Eukaryota</taxon>
        <taxon>Metazoa</taxon>
        <taxon>Echinodermata</taxon>
        <taxon>Eleutherozoa</taxon>
        <taxon>Echinozoa</taxon>
        <taxon>Holothuroidea</taxon>
        <taxon>Aspidochirotacea</taxon>
        <taxon>Aspidochirotida</taxon>
        <taxon>Holothuriidae</taxon>
        <taxon>Holothuria</taxon>
    </lineage>
</organism>
<dbReference type="InterPro" id="IPR029063">
    <property type="entry name" value="SAM-dependent_MTases_sf"/>
</dbReference>
<accession>A0A9Q1BK75</accession>
<dbReference type="EMBL" id="JAIZAY010000015">
    <property type="protein sequence ID" value="KAJ8028142.1"/>
    <property type="molecule type" value="Genomic_DNA"/>
</dbReference>
<reference evidence="1" key="1">
    <citation type="submission" date="2021-10" db="EMBL/GenBank/DDBJ databases">
        <title>Tropical sea cucumber genome reveals ecological adaptation and Cuvierian tubules defense mechanism.</title>
        <authorList>
            <person name="Chen T."/>
        </authorList>
    </citation>
    <scope>NUCLEOTIDE SEQUENCE</scope>
    <source>
        <strain evidence="1">Nanhai2018</strain>
        <tissue evidence="1">Muscle</tissue>
    </source>
</reference>
<dbReference type="Proteomes" id="UP001152320">
    <property type="component" value="Chromosome 15"/>
</dbReference>